<protein>
    <submittedName>
        <fullName evidence="1">Uncharacterized protein</fullName>
    </submittedName>
</protein>
<dbReference type="VEuPathDB" id="ToxoDB:TGFOU_364230"/>
<comment type="caution">
    <text evidence="1">The sequence shown here is derived from an EMBL/GenBank/DDBJ whole genome shotgun (WGS) entry which is preliminary data.</text>
</comment>
<reference evidence="1 2" key="1">
    <citation type="submission" date="2014-07" db="EMBL/GenBank/DDBJ databases">
        <authorList>
            <person name="Sibley D."/>
            <person name="Venepally P."/>
            <person name="Karamycheva S."/>
            <person name="Hadjithomas M."/>
            <person name="Khan A."/>
            <person name="Brunk B."/>
            <person name="Roos D."/>
            <person name="Caler E."/>
            <person name="Lorenzi H."/>
        </authorList>
    </citation>
    <scope>NUCLEOTIDE SEQUENCE [LARGE SCALE GENOMIC DNA]</scope>
    <source>
        <strain evidence="1 2">FOU</strain>
    </source>
</reference>
<organism evidence="1 2">
    <name type="scientific">Toxoplasma gondii FOU</name>
    <dbReference type="NCBI Taxonomy" id="943167"/>
    <lineage>
        <taxon>Eukaryota</taxon>
        <taxon>Sar</taxon>
        <taxon>Alveolata</taxon>
        <taxon>Apicomplexa</taxon>
        <taxon>Conoidasida</taxon>
        <taxon>Coccidia</taxon>
        <taxon>Eucoccidiorida</taxon>
        <taxon>Eimeriorina</taxon>
        <taxon>Sarcocystidae</taxon>
        <taxon>Toxoplasma</taxon>
    </lineage>
</organism>
<dbReference type="AlphaFoldDB" id="A0A086JUD0"/>
<dbReference type="EMBL" id="AEYH02002714">
    <property type="protein sequence ID" value="KFG35748.1"/>
    <property type="molecule type" value="Genomic_DNA"/>
</dbReference>
<gene>
    <name evidence="1" type="ORF">TGFOU_364230</name>
</gene>
<accession>A0A086JUD0</accession>
<proteinExistence type="predicted"/>
<evidence type="ECO:0000313" key="2">
    <source>
        <dbReference type="Proteomes" id="UP000028838"/>
    </source>
</evidence>
<name>A0A086JUD0_TOXGO</name>
<evidence type="ECO:0000313" key="1">
    <source>
        <dbReference type="EMBL" id="KFG35748.1"/>
    </source>
</evidence>
<sequence>MPASSLPFSAPLSRPTSAGARVCSATALRAAVKNVKTSSKTLCSFSQQRNEHFAPGALAAEGPPPPSLDVYIELNGSHTKHRFGKCKASVLEFSFACVRSASHSQALVFCTEPSVSFLSLHGETWATPLSPFGVSPSPDEGRAPVSSLCGLSSARRAASQRPSLSSAAAHS</sequence>
<dbReference type="Proteomes" id="UP000028838">
    <property type="component" value="Unassembled WGS sequence"/>
</dbReference>